<evidence type="ECO:0000313" key="2">
    <source>
        <dbReference type="Proteomes" id="UP000477386"/>
    </source>
</evidence>
<accession>A0A6M0IQY0</accession>
<protein>
    <recommendedName>
        <fullName evidence="3">Lipocalin-like domain-containing protein</fullName>
    </recommendedName>
</protein>
<evidence type="ECO:0000313" key="1">
    <source>
        <dbReference type="EMBL" id="NEU70698.1"/>
    </source>
</evidence>
<evidence type="ECO:0008006" key="3">
    <source>
        <dbReference type="Google" id="ProtNLM"/>
    </source>
</evidence>
<comment type="caution">
    <text evidence="1">The sequence shown here is derived from an EMBL/GenBank/DDBJ whole genome shotgun (WGS) entry which is preliminary data.</text>
</comment>
<reference evidence="1 2" key="1">
    <citation type="submission" date="2020-02" db="EMBL/GenBank/DDBJ databases">
        <title>Draft genome sequence of two Spirosoma agri KCTC 52727 and Spirosoma terrae KCTC 52035.</title>
        <authorList>
            <person name="Rojas J."/>
            <person name="Ambika Manirajan B."/>
            <person name="Ratering S."/>
            <person name="Suarez C."/>
            <person name="Schnell S."/>
        </authorList>
    </citation>
    <scope>NUCLEOTIDE SEQUENCE [LARGE SCALE GENOMIC DNA]</scope>
    <source>
        <strain evidence="1 2">KCTC 52727</strain>
    </source>
</reference>
<organism evidence="1 2">
    <name type="scientific">Spirosoma agri</name>
    <dbReference type="NCBI Taxonomy" id="1987381"/>
    <lineage>
        <taxon>Bacteria</taxon>
        <taxon>Pseudomonadati</taxon>
        <taxon>Bacteroidota</taxon>
        <taxon>Cytophagia</taxon>
        <taxon>Cytophagales</taxon>
        <taxon>Cytophagaceae</taxon>
        <taxon>Spirosoma</taxon>
    </lineage>
</organism>
<dbReference type="EMBL" id="JAAGNZ010000007">
    <property type="protein sequence ID" value="NEU70698.1"/>
    <property type="molecule type" value="Genomic_DNA"/>
</dbReference>
<dbReference type="Gene3D" id="2.40.128.490">
    <property type="entry name" value="Uncharacterised protein PF14869, DUF4488"/>
    <property type="match status" value="1"/>
</dbReference>
<proteinExistence type="predicted"/>
<dbReference type="Proteomes" id="UP000477386">
    <property type="component" value="Unassembled WGS sequence"/>
</dbReference>
<gene>
    <name evidence="1" type="ORF">GK091_27790</name>
</gene>
<dbReference type="AlphaFoldDB" id="A0A6M0IQY0"/>
<keyword evidence="2" id="KW-1185">Reference proteome</keyword>
<sequence>MNSITSVTQPAKDIVGVWALVNKVTDTPISGSRLKFILDNRWSLTQADTTTGAVIYHHGGSYTYDGKIYTEQVEFANPNTASYVRSTAKFTVQIDDTIMTLIGIDNPWNEIWVRLKSK</sequence>
<name>A0A6M0IQY0_9BACT</name>
<dbReference type="RefSeq" id="WP_164044009.1">
    <property type="nucleotide sequence ID" value="NZ_JAAGNZ010000007.1"/>
</dbReference>